<protein>
    <submittedName>
        <fullName evidence="1">Acyl-CoA synthetase family member 4</fullName>
    </submittedName>
</protein>
<reference evidence="1" key="1">
    <citation type="journal article" date="2023" name="Science">
        <title>Elucidation of the pathway for biosynthesis of saponin adjuvants from the soapbark tree.</title>
        <authorList>
            <person name="Reed J."/>
            <person name="Orme A."/>
            <person name="El-Demerdash A."/>
            <person name="Owen C."/>
            <person name="Martin L.B.B."/>
            <person name="Misra R.C."/>
            <person name="Kikuchi S."/>
            <person name="Rejzek M."/>
            <person name="Martin A.C."/>
            <person name="Harkess A."/>
            <person name="Leebens-Mack J."/>
            <person name="Louveau T."/>
            <person name="Stephenson M.J."/>
            <person name="Osbourn A."/>
        </authorList>
    </citation>
    <scope>NUCLEOTIDE SEQUENCE</scope>
    <source>
        <strain evidence="1">S10</strain>
    </source>
</reference>
<dbReference type="PANTHER" id="PTHR48221">
    <property type="entry name" value="ACYL-COA SYNTHETASE FAMILY PROTEIN"/>
    <property type="match status" value="1"/>
</dbReference>
<dbReference type="KEGG" id="qsa:O6P43_002761"/>
<dbReference type="Proteomes" id="UP001163823">
    <property type="component" value="Chromosome 2"/>
</dbReference>
<proteinExistence type="predicted"/>
<keyword evidence="2" id="KW-1185">Reference proteome</keyword>
<evidence type="ECO:0000313" key="1">
    <source>
        <dbReference type="EMBL" id="KAJ7979354.1"/>
    </source>
</evidence>
<dbReference type="EMBL" id="JARAOO010000002">
    <property type="protein sequence ID" value="KAJ7979354.1"/>
    <property type="molecule type" value="Genomic_DNA"/>
</dbReference>
<accession>A0AAD7QD73</accession>
<sequence>MDTTASEITDLFARLALHLRNLNDTVSVHDVDEENAIDLSISKLNQSLNLNENSRVRVLDAALSLMGFRAPQVFDSVIEYMVRTITSILRSSVACNVIQFHTEKVLRVGSSISRHDCSKLMEACADVLGKLNGHGMLPYHLSCSVIKTSISASSCRYALSPAPIFDGNSVNGRSTIISKLLSQLPREEVVENNDIPLRLLGWYLDPLILKHDFSKILQETMARPFLCLSKEFHETKCWRSIIIFLVLSPAMFVETRASLYSWFLVTGLVSVLELLIDLTSTILDVVSRPTFWGISVELGLKVPFSNAYFPHNHQLLRTLAGPLSFESFLHLVNAISEPISCAGYQCASTLKPEAVKIAKIDHKSIWALAISFPDWFYFACMLLFSGSSFQGNFYPTCRRGSATIEQEHDVKKCSATAAVAARYIAWVQCPFIKSHQDFLVDNFIRISESWTLKQFGSASQDRETIDYRKKLKKPKFADKKEHVPVRDYCKAINLWLEEFNNIHTRCWNQNVDSSASALFESSPPCALRLQQNVLFRRIPLGILLAHSNYIDDGGCELLLHYASNGKIFQTRELKSSGLNFNSKEAEDLRWDNKCNKEEALAGASFIFRLMDIVESMSASMSETEESGADFICSMKLRAGNYLIKCIKRLIQLKIDEDGVSMLMDLRSRLIQWRHQGKEVIQFHNDLDYTIDVLSHKISVMG</sequence>
<gene>
    <name evidence="1" type="ORF">O6P43_002761</name>
</gene>
<evidence type="ECO:0000313" key="2">
    <source>
        <dbReference type="Proteomes" id="UP001163823"/>
    </source>
</evidence>
<organism evidence="1 2">
    <name type="scientific">Quillaja saponaria</name>
    <name type="common">Soap bark tree</name>
    <dbReference type="NCBI Taxonomy" id="32244"/>
    <lineage>
        <taxon>Eukaryota</taxon>
        <taxon>Viridiplantae</taxon>
        <taxon>Streptophyta</taxon>
        <taxon>Embryophyta</taxon>
        <taxon>Tracheophyta</taxon>
        <taxon>Spermatophyta</taxon>
        <taxon>Magnoliopsida</taxon>
        <taxon>eudicotyledons</taxon>
        <taxon>Gunneridae</taxon>
        <taxon>Pentapetalae</taxon>
        <taxon>rosids</taxon>
        <taxon>fabids</taxon>
        <taxon>Fabales</taxon>
        <taxon>Quillajaceae</taxon>
        <taxon>Quillaja</taxon>
    </lineage>
</organism>
<dbReference type="PANTHER" id="PTHR48221:SF2">
    <property type="entry name" value="ACYL-COA SYNTHETASE FAMILY PROTEIN"/>
    <property type="match status" value="1"/>
</dbReference>
<dbReference type="AlphaFoldDB" id="A0AAD7QD73"/>
<comment type="caution">
    <text evidence="1">The sequence shown here is derived from an EMBL/GenBank/DDBJ whole genome shotgun (WGS) entry which is preliminary data.</text>
</comment>
<name>A0AAD7QD73_QUISA</name>